<dbReference type="InterPro" id="IPR014043">
    <property type="entry name" value="Acyl_transferase_dom"/>
</dbReference>
<dbReference type="SUPFAM" id="SSF52151">
    <property type="entry name" value="FabD/lysophospholipase-like"/>
    <property type="match status" value="1"/>
</dbReference>
<reference evidence="3" key="1">
    <citation type="submission" date="2018-07" db="EMBL/GenBank/DDBJ databases">
        <title>Streptacidiphilus bronchialis DSM 106435 chromosome.</title>
        <authorList>
            <person name="Batra D."/>
            <person name="Gulvik C.A."/>
        </authorList>
    </citation>
    <scope>NUCLEOTIDE SEQUENCE [LARGE SCALE GENOMIC DNA]</scope>
    <source>
        <strain evidence="3">DSM 106435</strain>
    </source>
</reference>
<dbReference type="PANTHER" id="PTHR43074:SF1">
    <property type="entry name" value="BETA-KETOACYL SYNTHASE FAMILY PROTEIN-RELATED"/>
    <property type="match status" value="1"/>
</dbReference>
<dbReference type="RefSeq" id="WP_111490654.1">
    <property type="nucleotide sequence ID" value="NZ_CP031264.1"/>
</dbReference>
<dbReference type="Gene3D" id="3.40.366.10">
    <property type="entry name" value="Malonyl-Coenzyme A Acyl Carrier Protein, domain 2"/>
    <property type="match status" value="1"/>
</dbReference>
<dbReference type="OrthoDB" id="4515327at2"/>
<evidence type="ECO:0000313" key="2">
    <source>
        <dbReference type="EMBL" id="AXI80324.1"/>
    </source>
</evidence>
<organism evidence="2 3">
    <name type="scientific">Peterkaempfera bronchialis</name>
    <dbReference type="NCBI Taxonomy" id="2126346"/>
    <lineage>
        <taxon>Bacteria</taxon>
        <taxon>Bacillati</taxon>
        <taxon>Actinomycetota</taxon>
        <taxon>Actinomycetes</taxon>
        <taxon>Kitasatosporales</taxon>
        <taxon>Streptomycetaceae</taxon>
        <taxon>Peterkaempfera</taxon>
    </lineage>
</organism>
<dbReference type="InterPro" id="IPR001227">
    <property type="entry name" value="Ac_transferase_dom_sf"/>
</dbReference>
<sequence length="319" mass="34294">MTLAFFFGTHQFNYKPKGVLDFYESHPAVRESYRQAAEWTGIGTDALLHQTGFEDDEQLRLSASAVALAAAMLGIHDVLRESGIRPAVVGGLSLGGIVSGCVAGSIGRQDLIDLLFHSQHVPEATEGARVQGFASAFLPLDFDASFYYGEKREGVYLAGDLGHDVTGSCRILLLSGYRDALDRLAAECPPGSILVSPESSAAIHSPLHREAGELFRQRVDAIEVADPQLPVASCLERRQLRTGAEVRDMMVRNMVEPVDLGGLTEEMAAHGVRLGLVLGPSLIKDVIRFPFPMVHVDSPEGIAEAVAALFEFGVELPAG</sequence>
<evidence type="ECO:0000313" key="3">
    <source>
        <dbReference type="Proteomes" id="UP000249340"/>
    </source>
</evidence>
<dbReference type="Gene3D" id="3.30.70.250">
    <property type="entry name" value="Malonyl-CoA ACP transacylase, ACP-binding"/>
    <property type="match status" value="1"/>
</dbReference>
<gene>
    <name evidence="2" type="ORF">C7M71_025915</name>
</gene>
<dbReference type="EMBL" id="CP031264">
    <property type="protein sequence ID" value="AXI80324.1"/>
    <property type="molecule type" value="Genomic_DNA"/>
</dbReference>
<keyword evidence="3" id="KW-1185">Reference proteome</keyword>
<dbReference type="Proteomes" id="UP000249340">
    <property type="component" value="Chromosome"/>
</dbReference>
<proteinExistence type="predicted"/>
<dbReference type="InterPro" id="IPR052568">
    <property type="entry name" value="PKS-FAS_Synthase"/>
</dbReference>
<dbReference type="GO" id="GO:0016740">
    <property type="term" value="F:transferase activity"/>
    <property type="evidence" value="ECO:0007669"/>
    <property type="project" value="UniProtKB-KW"/>
</dbReference>
<protein>
    <submittedName>
        <fullName evidence="2">ACP S-malonyltransferase</fullName>
    </submittedName>
</protein>
<dbReference type="KEGG" id="stri:C7M71_025915"/>
<dbReference type="AlphaFoldDB" id="A0A345T2W9"/>
<dbReference type="SMART" id="SM00827">
    <property type="entry name" value="PKS_AT"/>
    <property type="match status" value="1"/>
</dbReference>
<dbReference type="InterPro" id="IPR016035">
    <property type="entry name" value="Acyl_Trfase/lysoPLipase"/>
</dbReference>
<keyword evidence="2" id="KW-0808">Transferase</keyword>
<dbReference type="PANTHER" id="PTHR43074">
    <property type="entry name" value="OMEGA-3 POLYUNSATURATED FATTY ACID SYNTHASE PFAB-RELATED"/>
    <property type="match status" value="1"/>
</dbReference>
<evidence type="ECO:0000259" key="1">
    <source>
        <dbReference type="SMART" id="SM00827"/>
    </source>
</evidence>
<feature type="domain" description="Malonyl-CoA:ACP transacylase (MAT)" evidence="1">
    <location>
        <begin position="19"/>
        <end position="286"/>
    </location>
</feature>
<accession>A0A345T2W9</accession>
<name>A0A345T2W9_9ACTN</name>